<dbReference type="InterPro" id="IPR018537">
    <property type="entry name" value="Peptidoglycan-bd_3"/>
</dbReference>
<dbReference type="EMBL" id="JACEIB010000003">
    <property type="protein sequence ID" value="MBA2933329.1"/>
    <property type="molecule type" value="Genomic_DNA"/>
</dbReference>
<dbReference type="InterPro" id="IPR008565">
    <property type="entry name" value="TtsA-like_GH18_dom"/>
</dbReference>
<reference evidence="3 4" key="1">
    <citation type="submission" date="2020-07" db="EMBL/GenBank/DDBJ databases">
        <authorList>
            <person name="Sun Q."/>
        </authorList>
    </citation>
    <scope>NUCLEOTIDE SEQUENCE [LARGE SCALE GENOMIC DNA]</scope>
    <source>
        <strain evidence="3 4">CGMCC 1.13654</strain>
    </source>
</reference>
<feature type="domain" description="TtsA-like Glycoside hydrolase family 108" evidence="1">
    <location>
        <begin position="8"/>
        <end position="90"/>
    </location>
</feature>
<dbReference type="RefSeq" id="WP_160363184.1">
    <property type="nucleotide sequence ID" value="NZ_JACEIB010000003.1"/>
</dbReference>
<dbReference type="Pfam" id="PF09374">
    <property type="entry name" value="PG_binding_3"/>
    <property type="match status" value="1"/>
</dbReference>
<evidence type="ECO:0000259" key="2">
    <source>
        <dbReference type="Pfam" id="PF09374"/>
    </source>
</evidence>
<feature type="domain" description="Peptidoglycan binding" evidence="2">
    <location>
        <begin position="98"/>
        <end position="178"/>
    </location>
</feature>
<dbReference type="Proteomes" id="UP000570166">
    <property type="component" value="Unassembled WGS sequence"/>
</dbReference>
<dbReference type="Gene3D" id="1.20.141.10">
    <property type="entry name" value="Chitosanase, subunit A, domain 1"/>
    <property type="match status" value="1"/>
</dbReference>
<dbReference type="CDD" id="cd13926">
    <property type="entry name" value="N-acetylmuramidase_GH108"/>
    <property type="match status" value="1"/>
</dbReference>
<dbReference type="Pfam" id="PF05838">
    <property type="entry name" value="Glyco_hydro_108"/>
    <property type="match status" value="1"/>
</dbReference>
<evidence type="ECO:0008006" key="5">
    <source>
        <dbReference type="Google" id="ProtNLM"/>
    </source>
</evidence>
<protein>
    <recommendedName>
        <fullName evidence="5">Peptidoglycan binding protein</fullName>
    </recommendedName>
</protein>
<keyword evidence="4" id="KW-1185">Reference proteome</keyword>
<accession>A0A838L4G1</accession>
<sequence length="179" mass="18834">MNPASLIDELIAREGGYVARAADKGGPTRFGITQAVARQHGYAGDMAKLPRDTAVAIYRADYWTKPRLDAVAALAPKVAAELFDTGANMGTGTAAGFLRRALNALNRNGADYRDVAAKGAVDDAVLGALKAFARVRGAAGEAVLIKALDALQGERYLALAETRPADEAFLYGWLANRVG</sequence>
<comment type="caution">
    <text evidence="3">The sequence shown here is derived from an EMBL/GenBank/DDBJ whole genome shotgun (WGS) entry which is preliminary data.</text>
</comment>
<dbReference type="InterPro" id="IPR023346">
    <property type="entry name" value="Lysozyme-like_dom_sf"/>
</dbReference>
<evidence type="ECO:0000259" key="1">
    <source>
        <dbReference type="Pfam" id="PF05838"/>
    </source>
</evidence>
<dbReference type="AlphaFoldDB" id="A0A838L4G1"/>
<organism evidence="3 4">
    <name type="scientific">Sphingomonas chungangi</name>
    <dbReference type="NCBI Taxonomy" id="2683589"/>
    <lineage>
        <taxon>Bacteria</taxon>
        <taxon>Pseudomonadati</taxon>
        <taxon>Pseudomonadota</taxon>
        <taxon>Alphaproteobacteria</taxon>
        <taxon>Sphingomonadales</taxon>
        <taxon>Sphingomonadaceae</taxon>
        <taxon>Sphingomonas</taxon>
    </lineage>
</organism>
<proteinExistence type="predicted"/>
<gene>
    <name evidence="3" type="ORF">HZF05_04395</name>
</gene>
<name>A0A838L4G1_9SPHN</name>
<evidence type="ECO:0000313" key="4">
    <source>
        <dbReference type="Proteomes" id="UP000570166"/>
    </source>
</evidence>
<dbReference type="SUPFAM" id="SSF53955">
    <property type="entry name" value="Lysozyme-like"/>
    <property type="match status" value="1"/>
</dbReference>
<evidence type="ECO:0000313" key="3">
    <source>
        <dbReference type="EMBL" id="MBA2933329.1"/>
    </source>
</evidence>